<evidence type="ECO:0000313" key="3">
    <source>
        <dbReference type="Proteomes" id="UP001607303"/>
    </source>
</evidence>
<gene>
    <name evidence="2" type="ORF">V1477_019781</name>
</gene>
<keyword evidence="3" id="KW-1185">Reference proteome</keyword>
<dbReference type="Proteomes" id="UP001607303">
    <property type="component" value="Unassembled WGS sequence"/>
</dbReference>
<proteinExistence type="predicted"/>
<feature type="compositionally biased region" description="Polar residues" evidence="1">
    <location>
        <begin position="621"/>
        <end position="637"/>
    </location>
</feature>
<reference evidence="2 3" key="1">
    <citation type="journal article" date="2024" name="Ann. Entomol. Soc. Am.">
        <title>Genomic analyses of the southern and eastern yellowjacket wasps (Hymenoptera: Vespidae) reveal evolutionary signatures of social life.</title>
        <authorList>
            <person name="Catto M.A."/>
            <person name="Caine P.B."/>
            <person name="Orr S.E."/>
            <person name="Hunt B.G."/>
            <person name="Goodisman M.A.D."/>
        </authorList>
    </citation>
    <scope>NUCLEOTIDE SEQUENCE [LARGE SCALE GENOMIC DNA]</scope>
    <source>
        <strain evidence="2">232</strain>
        <tissue evidence="2">Head and thorax</tissue>
    </source>
</reference>
<protein>
    <submittedName>
        <fullName evidence="2">Uncharacterized protein</fullName>
    </submittedName>
</protein>
<feature type="region of interest" description="Disordered" evidence="1">
    <location>
        <begin position="553"/>
        <end position="672"/>
    </location>
</feature>
<feature type="compositionally biased region" description="Basic residues" evidence="1">
    <location>
        <begin position="891"/>
        <end position="900"/>
    </location>
</feature>
<organism evidence="2 3">
    <name type="scientific">Vespula maculifrons</name>
    <name type="common">Eastern yellow jacket</name>
    <name type="synonym">Wasp</name>
    <dbReference type="NCBI Taxonomy" id="7453"/>
    <lineage>
        <taxon>Eukaryota</taxon>
        <taxon>Metazoa</taxon>
        <taxon>Ecdysozoa</taxon>
        <taxon>Arthropoda</taxon>
        <taxon>Hexapoda</taxon>
        <taxon>Insecta</taxon>
        <taxon>Pterygota</taxon>
        <taxon>Neoptera</taxon>
        <taxon>Endopterygota</taxon>
        <taxon>Hymenoptera</taxon>
        <taxon>Apocrita</taxon>
        <taxon>Aculeata</taxon>
        <taxon>Vespoidea</taxon>
        <taxon>Vespidae</taxon>
        <taxon>Vespinae</taxon>
        <taxon>Vespula</taxon>
    </lineage>
</organism>
<name>A0ABD2ATE8_VESMC</name>
<comment type="caution">
    <text evidence="2">The sequence shown here is derived from an EMBL/GenBank/DDBJ whole genome shotgun (WGS) entry which is preliminary data.</text>
</comment>
<feature type="non-terminal residue" evidence="2">
    <location>
        <position position="928"/>
    </location>
</feature>
<feature type="compositionally biased region" description="Polar residues" evidence="1">
    <location>
        <begin position="553"/>
        <end position="574"/>
    </location>
</feature>
<accession>A0ABD2ATE8</accession>
<dbReference type="AlphaFoldDB" id="A0ABD2ATE8"/>
<feature type="compositionally biased region" description="Basic residues" evidence="1">
    <location>
        <begin position="588"/>
        <end position="599"/>
    </location>
</feature>
<evidence type="ECO:0000313" key="2">
    <source>
        <dbReference type="EMBL" id="KAL2723190.1"/>
    </source>
</evidence>
<sequence length="928" mass="106164">MIFAQSRSRTFEKRCKNFTNKKDKKYLFSQELSVMMKASGRNLRSSKTSTNRTSNKINKSTIKSDTAMTNKKTAMKTLRSTSKKSDLIKIEMIKGKEEKEIVSRSKRKSTTETRSTKRIVLSSKKKANIPEGVKLKNKTSSFRQMSLKESFSNQEALSKRLRPRKECRNYCEDSVLQQTNNVSQQQKDTELKNEPAVSDKLKLPVYKSVKLNEESLRNMSDIYDFKFDENDSKEKLTGKRKRRIVNRVGQKRVKKTKRPRQKKVARVVIERLSSDIISLCTKEKIGDNNEQKHVLLPSTDIVEKSEGDIEDQNELLPTADNNKFEAESNNVQNLEANQSLSIQAEDTKKHPEITVSKPTVIPIENLNNNEILLLDTPLKSKPDNFAPFRKTSIFCNRIKSHQENTINDSLISKSLSPIKKTSVNFDVGSPWRLSSLNTFSQVKNLFQSTPQPRTLEILQGKIKQSTKDQATRCLETIKKNDVSEIINEDINRQKTCEKFNYVNRKVGQAIRKFGTEITNLDNSVSINNNTVITEQYEEMANNKELRVSNKDLQNTTGIQGLQNTTSMDSSTFNDTTEDKENAAPKSPSKSKRFLRNRLRKVTDTNSSPLRKKRHIKDKENSNIQSLLVSTQTFNRSGSLPHGQEEMQEQSTEIFEPQPGPSGLQKFKSPSQKPLQQTNLNAFLNITEMPQSTRINTAHGIFGDFGDAQSTPISGKPIKSIKTINDTKHMGLDNAFGFNEDIGDTILDISPIYSDLTSNDVQDKNILKTNVEETKRKSAFPMRYSIKEIKKDTVPKEVKVGENNEKGKAEEPLPETKNKLIDTAAFSDTFDVLGEVKEVKNDSVDISLFTDLEPTHFTQPPTRSYKRKRKVRFNFNESDSEEDEENNIHATEKKRKKHGKLKEHEVRRMEEWVKSINETFQEIDHHELV</sequence>
<dbReference type="EMBL" id="JAYRBN010000115">
    <property type="protein sequence ID" value="KAL2723190.1"/>
    <property type="molecule type" value="Genomic_DNA"/>
</dbReference>
<feature type="region of interest" description="Disordered" evidence="1">
    <location>
        <begin position="875"/>
        <end position="902"/>
    </location>
</feature>
<evidence type="ECO:0000256" key="1">
    <source>
        <dbReference type="SAM" id="MobiDB-lite"/>
    </source>
</evidence>